<evidence type="ECO:0000313" key="3">
    <source>
        <dbReference type="Proteomes" id="UP000000305"/>
    </source>
</evidence>
<dbReference type="Proteomes" id="UP000000305">
    <property type="component" value="Unassembled WGS sequence"/>
</dbReference>
<dbReference type="EMBL" id="GL732557">
    <property type="protein sequence ID" value="EFX78522.1"/>
    <property type="molecule type" value="Genomic_DNA"/>
</dbReference>
<feature type="non-terminal residue" evidence="2">
    <location>
        <position position="128"/>
    </location>
</feature>
<dbReference type="AlphaFoldDB" id="E9GPU9"/>
<protein>
    <recommendedName>
        <fullName evidence="1">Ig-like domain-containing protein</fullName>
    </recommendedName>
</protein>
<dbReference type="InterPro" id="IPR013783">
    <property type="entry name" value="Ig-like_fold"/>
</dbReference>
<feature type="domain" description="Ig-like" evidence="1">
    <location>
        <begin position="1"/>
        <end position="78"/>
    </location>
</feature>
<accession>E9GPU9</accession>
<dbReference type="HOGENOM" id="CLU_046048_4_0_1"/>
<gene>
    <name evidence="2" type="ORF">DAPPUDRAFT_5962</name>
</gene>
<organism evidence="2 3">
    <name type="scientific">Daphnia pulex</name>
    <name type="common">Water flea</name>
    <dbReference type="NCBI Taxonomy" id="6669"/>
    <lineage>
        <taxon>Eukaryota</taxon>
        <taxon>Metazoa</taxon>
        <taxon>Ecdysozoa</taxon>
        <taxon>Arthropoda</taxon>
        <taxon>Crustacea</taxon>
        <taxon>Branchiopoda</taxon>
        <taxon>Diplostraca</taxon>
        <taxon>Cladocera</taxon>
        <taxon>Anomopoda</taxon>
        <taxon>Daphniidae</taxon>
        <taxon>Daphnia</taxon>
    </lineage>
</organism>
<name>E9GPU9_DAPPU</name>
<feature type="non-terminal residue" evidence="2">
    <location>
        <position position="1"/>
    </location>
</feature>
<dbReference type="PROSITE" id="PS50835">
    <property type="entry name" value="IG_LIKE"/>
    <property type="match status" value="1"/>
</dbReference>
<proteinExistence type="predicted"/>
<dbReference type="PANTHER" id="PTHR21261:SF15">
    <property type="entry name" value="BEATEN PATH IIIA, ISOFORM D-RELATED"/>
    <property type="match status" value="1"/>
</dbReference>
<dbReference type="PANTHER" id="PTHR21261">
    <property type="entry name" value="BEAT PROTEIN"/>
    <property type="match status" value="1"/>
</dbReference>
<keyword evidence="3" id="KW-1185">Reference proteome</keyword>
<dbReference type="InterPro" id="IPR036179">
    <property type="entry name" value="Ig-like_dom_sf"/>
</dbReference>
<dbReference type="PhylomeDB" id="E9GPU9"/>
<reference evidence="2 3" key="1">
    <citation type="journal article" date="2011" name="Science">
        <title>The ecoresponsive genome of Daphnia pulex.</title>
        <authorList>
            <person name="Colbourne J.K."/>
            <person name="Pfrender M.E."/>
            <person name="Gilbert D."/>
            <person name="Thomas W.K."/>
            <person name="Tucker A."/>
            <person name="Oakley T.H."/>
            <person name="Tokishita S."/>
            <person name="Aerts A."/>
            <person name="Arnold G.J."/>
            <person name="Basu M.K."/>
            <person name="Bauer D.J."/>
            <person name="Caceres C.E."/>
            <person name="Carmel L."/>
            <person name="Casola C."/>
            <person name="Choi J.H."/>
            <person name="Detter J.C."/>
            <person name="Dong Q."/>
            <person name="Dusheyko S."/>
            <person name="Eads B.D."/>
            <person name="Frohlich T."/>
            <person name="Geiler-Samerotte K.A."/>
            <person name="Gerlach D."/>
            <person name="Hatcher P."/>
            <person name="Jogdeo S."/>
            <person name="Krijgsveld J."/>
            <person name="Kriventseva E.V."/>
            <person name="Kultz D."/>
            <person name="Laforsch C."/>
            <person name="Lindquist E."/>
            <person name="Lopez J."/>
            <person name="Manak J.R."/>
            <person name="Muller J."/>
            <person name="Pangilinan J."/>
            <person name="Patwardhan R.P."/>
            <person name="Pitluck S."/>
            <person name="Pritham E.J."/>
            <person name="Rechtsteiner A."/>
            <person name="Rho M."/>
            <person name="Rogozin I.B."/>
            <person name="Sakarya O."/>
            <person name="Salamov A."/>
            <person name="Schaack S."/>
            <person name="Shapiro H."/>
            <person name="Shiga Y."/>
            <person name="Skalitzky C."/>
            <person name="Smith Z."/>
            <person name="Souvorov A."/>
            <person name="Sung W."/>
            <person name="Tang Z."/>
            <person name="Tsuchiya D."/>
            <person name="Tu H."/>
            <person name="Vos H."/>
            <person name="Wang M."/>
            <person name="Wolf Y.I."/>
            <person name="Yamagata H."/>
            <person name="Yamada T."/>
            <person name="Ye Y."/>
            <person name="Shaw J.R."/>
            <person name="Andrews J."/>
            <person name="Crease T.J."/>
            <person name="Tang H."/>
            <person name="Lucas S.M."/>
            <person name="Robertson H.M."/>
            <person name="Bork P."/>
            <person name="Koonin E.V."/>
            <person name="Zdobnov E.M."/>
            <person name="Grigoriev I.V."/>
            <person name="Lynch M."/>
            <person name="Boore J.L."/>
        </authorList>
    </citation>
    <scope>NUCLEOTIDE SEQUENCE [LARGE SCALE GENOMIC DNA]</scope>
</reference>
<evidence type="ECO:0000259" key="1">
    <source>
        <dbReference type="PROSITE" id="PS50835"/>
    </source>
</evidence>
<dbReference type="STRING" id="6669.E9GPU9"/>
<dbReference type="InParanoid" id="E9GPU9"/>
<evidence type="ECO:0000313" key="2">
    <source>
        <dbReference type="EMBL" id="EFX78522.1"/>
    </source>
</evidence>
<dbReference type="Gene3D" id="2.60.40.10">
    <property type="entry name" value="Immunoglobulins"/>
    <property type="match status" value="1"/>
</dbReference>
<sequence>SLYTYKWYKGSHEFYRHLPRENPPTKVFHWSQFNIETDATEPGKVILRGVNSEAEGSYKCEVSAEGTFHTDFAEANLTVIDVENESLTLVQDSPLEEARTGDRRKWNCTFGQSRPPAHIAWFINGEPV</sequence>
<dbReference type="InterPro" id="IPR007110">
    <property type="entry name" value="Ig-like_dom"/>
</dbReference>
<dbReference type="KEGG" id="dpx:DAPPUDRAFT_5962"/>
<dbReference type="OrthoDB" id="6419989at2759"/>
<dbReference type="SUPFAM" id="SSF48726">
    <property type="entry name" value="Immunoglobulin"/>
    <property type="match status" value="1"/>
</dbReference>